<evidence type="ECO:0000313" key="1">
    <source>
        <dbReference type="EMBL" id="KAF9601580.1"/>
    </source>
</evidence>
<dbReference type="Proteomes" id="UP000631114">
    <property type="component" value="Unassembled WGS sequence"/>
</dbReference>
<dbReference type="AlphaFoldDB" id="A0A835HIY2"/>
<accession>A0A835HIY2</accession>
<sequence>MLANLICQVWRCLITQFLPFGKFGKYFNPSFDHSLLSPLDVKLSSVPLKVPLPPKRVYKNNGYLMVSCNGGLNQMRATASG</sequence>
<keyword evidence="2" id="KW-1185">Reference proteome</keyword>
<dbReference type="EMBL" id="JADFTS010000006">
    <property type="protein sequence ID" value="KAF9601580.1"/>
    <property type="molecule type" value="Genomic_DNA"/>
</dbReference>
<proteinExistence type="predicted"/>
<reference evidence="1 2" key="1">
    <citation type="submission" date="2020-10" db="EMBL/GenBank/DDBJ databases">
        <title>The Coptis chinensis genome and diversification of protoberbering-type alkaloids.</title>
        <authorList>
            <person name="Wang B."/>
            <person name="Shu S."/>
            <person name="Song C."/>
            <person name="Liu Y."/>
        </authorList>
    </citation>
    <scope>NUCLEOTIDE SEQUENCE [LARGE SCALE GENOMIC DNA]</scope>
    <source>
        <strain evidence="1">HL-2020</strain>
        <tissue evidence="1">Leaf</tissue>
    </source>
</reference>
<gene>
    <name evidence="1" type="ORF">IFM89_020436</name>
</gene>
<comment type="caution">
    <text evidence="1">The sequence shown here is derived from an EMBL/GenBank/DDBJ whole genome shotgun (WGS) entry which is preliminary data.</text>
</comment>
<evidence type="ECO:0000313" key="2">
    <source>
        <dbReference type="Proteomes" id="UP000631114"/>
    </source>
</evidence>
<name>A0A835HIY2_9MAGN</name>
<protein>
    <submittedName>
        <fullName evidence="1">Uncharacterized protein</fullName>
    </submittedName>
</protein>
<organism evidence="1 2">
    <name type="scientific">Coptis chinensis</name>
    <dbReference type="NCBI Taxonomy" id="261450"/>
    <lineage>
        <taxon>Eukaryota</taxon>
        <taxon>Viridiplantae</taxon>
        <taxon>Streptophyta</taxon>
        <taxon>Embryophyta</taxon>
        <taxon>Tracheophyta</taxon>
        <taxon>Spermatophyta</taxon>
        <taxon>Magnoliopsida</taxon>
        <taxon>Ranunculales</taxon>
        <taxon>Ranunculaceae</taxon>
        <taxon>Coptidoideae</taxon>
        <taxon>Coptis</taxon>
    </lineage>
</organism>
<dbReference type="OrthoDB" id="1747640at2759"/>